<dbReference type="SUPFAM" id="SSF52047">
    <property type="entry name" value="RNI-like"/>
    <property type="match status" value="1"/>
</dbReference>
<proteinExistence type="predicted"/>
<accession>A0AAF0U7V6</accession>
<protein>
    <submittedName>
        <fullName evidence="1">Uncharacterized protein</fullName>
    </submittedName>
</protein>
<evidence type="ECO:0000313" key="1">
    <source>
        <dbReference type="EMBL" id="WMV40806.1"/>
    </source>
</evidence>
<dbReference type="PANTHER" id="PTHR15140">
    <property type="entry name" value="TUBULIN-SPECIFIC CHAPERONE E"/>
    <property type="match status" value="1"/>
</dbReference>
<dbReference type="Proteomes" id="UP001234989">
    <property type="component" value="Chromosome 8"/>
</dbReference>
<dbReference type="EMBL" id="CP133619">
    <property type="protein sequence ID" value="WMV40806.1"/>
    <property type="molecule type" value="Genomic_DNA"/>
</dbReference>
<evidence type="ECO:0000313" key="2">
    <source>
        <dbReference type="Proteomes" id="UP001234989"/>
    </source>
</evidence>
<organism evidence="1 2">
    <name type="scientific">Solanum verrucosum</name>
    <dbReference type="NCBI Taxonomy" id="315347"/>
    <lineage>
        <taxon>Eukaryota</taxon>
        <taxon>Viridiplantae</taxon>
        <taxon>Streptophyta</taxon>
        <taxon>Embryophyta</taxon>
        <taxon>Tracheophyta</taxon>
        <taxon>Spermatophyta</taxon>
        <taxon>Magnoliopsida</taxon>
        <taxon>eudicotyledons</taxon>
        <taxon>Gunneridae</taxon>
        <taxon>Pentapetalae</taxon>
        <taxon>asterids</taxon>
        <taxon>lamiids</taxon>
        <taxon>Solanales</taxon>
        <taxon>Solanaceae</taxon>
        <taxon>Solanoideae</taxon>
        <taxon>Solaneae</taxon>
        <taxon>Solanum</taxon>
    </lineage>
</organism>
<name>A0AAF0U7V6_SOLVR</name>
<gene>
    <name evidence="1" type="ORF">MTR67_034191</name>
</gene>
<dbReference type="PANTHER" id="PTHR15140:SF52">
    <property type="entry name" value="LATE BLIGHT RESISTANCE PROTEIN HOMOLOG R1A-4"/>
    <property type="match status" value="1"/>
</dbReference>
<sequence>MGEEDTFENLKCLKLHRVTLSKWEVGEKSFLALEKLKLEGCCDIEEISPSFGEIYSLKIIKLVESPHLEDSAMKQPSSLMYLFLEVRTLLPDQGNKEKIERVMNSIELVLLDRISQAEIDTDVEICLRKTDRSRTIISSTKKESFSAGKDIDDVLDFLERLKNEEYQNAVDVADQIETLKSELAFICTYVQLSYSYLEQFEDVMAVKGQEVENLFRSILYDVDNNVECKYDMHHVLPSIRDNIDHCISSQHRSTSSATMTEEQLNFLLLNLHHLSKFLAEHKFPIVTQYEILQNVCGNMKDLHRLIVNGCVEHEIAEYVLPQFQLMTERVGHFIWDDHIDRISRLFKLVHLFLKIIPIDLDTHVIQI</sequence>
<keyword evidence="2" id="KW-1185">Reference proteome</keyword>
<reference evidence="1" key="1">
    <citation type="submission" date="2023-08" db="EMBL/GenBank/DDBJ databases">
        <title>A de novo genome assembly of Solanum verrucosum Schlechtendal, a Mexican diploid species geographically isolated from the other diploid A-genome species in potato relatives.</title>
        <authorList>
            <person name="Hosaka K."/>
        </authorList>
    </citation>
    <scope>NUCLEOTIDE SEQUENCE</scope>
    <source>
        <tissue evidence="1">Young leaves</tissue>
    </source>
</reference>
<dbReference type="AlphaFoldDB" id="A0AAF0U7V6"/>